<dbReference type="PANTHER" id="PTHR36336">
    <property type="entry name" value="OS09G0560400 PROTEIN"/>
    <property type="match status" value="1"/>
</dbReference>
<comment type="caution">
    <text evidence="2">The sequence shown here is derived from an EMBL/GenBank/DDBJ whole genome shotgun (WGS) entry which is preliminary data.</text>
</comment>
<dbReference type="EMBL" id="QGKY02000190">
    <property type="protein sequence ID" value="KAF2588010.1"/>
    <property type="molecule type" value="Genomic_DNA"/>
</dbReference>
<gene>
    <name evidence="2" type="ORF">F2Q70_00039579</name>
</gene>
<feature type="signal peptide" evidence="1">
    <location>
        <begin position="1"/>
        <end position="19"/>
    </location>
</feature>
<keyword evidence="1" id="KW-0732">Signal</keyword>
<accession>A0A8S9JZW8</accession>
<proteinExistence type="predicted"/>
<feature type="chain" id="PRO_5035732135" evidence="1">
    <location>
        <begin position="20"/>
        <end position="153"/>
    </location>
</feature>
<organism evidence="2">
    <name type="scientific">Brassica cretica</name>
    <name type="common">Mustard</name>
    <dbReference type="NCBI Taxonomy" id="69181"/>
    <lineage>
        <taxon>Eukaryota</taxon>
        <taxon>Viridiplantae</taxon>
        <taxon>Streptophyta</taxon>
        <taxon>Embryophyta</taxon>
        <taxon>Tracheophyta</taxon>
        <taxon>Spermatophyta</taxon>
        <taxon>Magnoliopsida</taxon>
        <taxon>eudicotyledons</taxon>
        <taxon>Gunneridae</taxon>
        <taxon>Pentapetalae</taxon>
        <taxon>rosids</taxon>
        <taxon>malvids</taxon>
        <taxon>Brassicales</taxon>
        <taxon>Brassicaceae</taxon>
        <taxon>Brassiceae</taxon>
        <taxon>Brassica</taxon>
    </lineage>
</organism>
<dbReference type="PANTHER" id="PTHR36336:SF1">
    <property type="entry name" value="OS09G0560400 PROTEIN"/>
    <property type="match status" value="1"/>
</dbReference>
<protein>
    <submittedName>
        <fullName evidence="2">Uncharacterized protein</fullName>
    </submittedName>
</protein>
<reference evidence="2" key="1">
    <citation type="submission" date="2019-12" db="EMBL/GenBank/DDBJ databases">
        <title>Genome sequencing and annotation of Brassica cretica.</title>
        <authorList>
            <person name="Studholme D.J."/>
            <person name="Sarris P.F."/>
        </authorList>
    </citation>
    <scope>NUCLEOTIDE SEQUENCE</scope>
    <source>
        <strain evidence="2">PFS-102/07</strain>
        <tissue evidence="2">Leaf</tissue>
    </source>
</reference>
<dbReference type="AlphaFoldDB" id="A0A8S9JZW8"/>
<evidence type="ECO:0000313" key="2">
    <source>
        <dbReference type="EMBL" id="KAF2588010.1"/>
    </source>
</evidence>
<name>A0A8S9JZW8_BRACR</name>
<evidence type="ECO:0000256" key="1">
    <source>
        <dbReference type="SAM" id="SignalP"/>
    </source>
</evidence>
<sequence>MACLRSPLYMIILFTYGVAISSSFLSREHEQNNRNEETRSVGLRFLIGFKETSKGSNVTFECSPSGPCASCNSSERRKEKYRCSETDYGIPFNCREGSRLLRDITTFSAATGSVHRRSHLQLSSYPPLRISYGKTNPELQLLSHCNGLTVVHV</sequence>